<dbReference type="Pfam" id="PF00078">
    <property type="entry name" value="RVT_1"/>
    <property type="match status" value="1"/>
</dbReference>
<evidence type="ECO:0000259" key="1">
    <source>
        <dbReference type="PROSITE" id="PS50878"/>
    </source>
</evidence>
<dbReference type="AlphaFoldDB" id="A0AAW2WT40"/>
<dbReference type="PANTHER" id="PTHR31635:SF196">
    <property type="entry name" value="REVERSE TRANSCRIPTASE DOMAIN-CONTAINING PROTEIN-RELATED"/>
    <property type="match status" value="1"/>
</dbReference>
<dbReference type="InterPro" id="IPR000477">
    <property type="entry name" value="RT_dom"/>
</dbReference>
<name>A0AAW2WT40_9LAMI</name>
<dbReference type="PROSITE" id="PS50878">
    <property type="entry name" value="RT_POL"/>
    <property type="match status" value="1"/>
</dbReference>
<dbReference type="EMBL" id="JACGWN010000007">
    <property type="protein sequence ID" value="KAL0443866.1"/>
    <property type="molecule type" value="Genomic_DNA"/>
</dbReference>
<feature type="domain" description="Reverse transcriptase" evidence="1">
    <location>
        <begin position="215"/>
        <end position="331"/>
    </location>
</feature>
<reference evidence="2" key="2">
    <citation type="journal article" date="2024" name="Plant">
        <title>Genomic evolution and insights into agronomic trait innovations of Sesamum species.</title>
        <authorList>
            <person name="Miao H."/>
            <person name="Wang L."/>
            <person name="Qu L."/>
            <person name="Liu H."/>
            <person name="Sun Y."/>
            <person name="Le M."/>
            <person name="Wang Q."/>
            <person name="Wei S."/>
            <person name="Zheng Y."/>
            <person name="Lin W."/>
            <person name="Duan Y."/>
            <person name="Cao H."/>
            <person name="Xiong S."/>
            <person name="Wang X."/>
            <person name="Wei L."/>
            <person name="Li C."/>
            <person name="Ma Q."/>
            <person name="Ju M."/>
            <person name="Zhao R."/>
            <person name="Li G."/>
            <person name="Mu C."/>
            <person name="Tian Q."/>
            <person name="Mei H."/>
            <person name="Zhang T."/>
            <person name="Gao T."/>
            <person name="Zhang H."/>
        </authorList>
    </citation>
    <scope>NUCLEOTIDE SEQUENCE</scope>
    <source>
        <strain evidence="2">KEN1</strain>
    </source>
</reference>
<dbReference type="CDD" id="cd01650">
    <property type="entry name" value="RT_nLTR_like"/>
    <property type="match status" value="1"/>
</dbReference>
<evidence type="ECO:0000313" key="2">
    <source>
        <dbReference type="EMBL" id="KAL0443866.1"/>
    </source>
</evidence>
<protein>
    <recommendedName>
        <fullName evidence="1">Reverse transcriptase domain-containing protein</fullName>
    </recommendedName>
</protein>
<sequence>MHSYQQDSITARIESCRIGLLNWSKKEFGNVSSRINKLEKRIQDLRKGMITTNSKAEEMKIRMELDGLKQDEECMWKQRSRVDWLRNGDKNTSFFHARASKRKLINEILRIKDGHGQWREKEEDMQEVLLNYFSKLFESSKSNTQHIDKILECVGRRVNDEMNESLNQPYTAEEIKTALNQMRPDKSPGPDGMPALFYQNFWRIVGPTTINSILFFLNNGIFPLELNHTYIVLIPKCKKPEHVSQFRPISLCNVIYKIASRVLANRLKPMLDSIISENQSAFIPGRYITDNVLIAFEVNHYFRNKRKGKEGVATLKLDMSKAYDRVKWAFL</sequence>
<comment type="caution">
    <text evidence="2">The sequence shown here is derived from an EMBL/GenBank/DDBJ whole genome shotgun (WGS) entry which is preliminary data.</text>
</comment>
<accession>A0AAW2WT40</accession>
<reference evidence="2" key="1">
    <citation type="submission" date="2020-06" db="EMBL/GenBank/DDBJ databases">
        <authorList>
            <person name="Li T."/>
            <person name="Hu X."/>
            <person name="Zhang T."/>
            <person name="Song X."/>
            <person name="Zhang H."/>
            <person name="Dai N."/>
            <person name="Sheng W."/>
            <person name="Hou X."/>
            <person name="Wei L."/>
        </authorList>
    </citation>
    <scope>NUCLEOTIDE SEQUENCE</scope>
    <source>
        <strain evidence="2">KEN1</strain>
        <tissue evidence="2">Leaf</tissue>
    </source>
</reference>
<dbReference type="InterPro" id="IPR043502">
    <property type="entry name" value="DNA/RNA_pol_sf"/>
</dbReference>
<dbReference type="PANTHER" id="PTHR31635">
    <property type="entry name" value="REVERSE TRANSCRIPTASE DOMAIN-CONTAINING PROTEIN-RELATED"/>
    <property type="match status" value="1"/>
</dbReference>
<organism evidence="2">
    <name type="scientific">Sesamum latifolium</name>
    <dbReference type="NCBI Taxonomy" id="2727402"/>
    <lineage>
        <taxon>Eukaryota</taxon>
        <taxon>Viridiplantae</taxon>
        <taxon>Streptophyta</taxon>
        <taxon>Embryophyta</taxon>
        <taxon>Tracheophyta</taxon>
        <taxon>Spermatophyta</taxon>
        <taxon>Magnoliopsida</taxon>
        <taxon>eudicotyledons</taxon>
        <taxon>Gunneridae</taxon>
        <taxon>Pentapetalae</taxon>
        <taxon>asterids</taxon>
        <taxon>lamiids</taxon>
        <taxon>Lamiales</taxon>
        <taxon>Pedaliaceae</taxon>
        <taxon>Sesamum</taxon>
    </lineage>
</organism>
<dbReference type="SUPFAM" id="SSF56672">
    <property type="entry name" value="DNA/RNA polymerases"/>
    <property type="match status" value="1"/>
</dbReference>
<gene>
    <name evidence="2" type="ORF">Slati_2109300</name>
</gene>
<proteinExistence type="predicted"/>